<protein>
    <submittedName>
        <fullName evidence="1">Uncharacterized protein</fullName>
    </submittedName>
</protein>
<dbReference type="KEGG" id="vg:15013139"/>
<reference evidence="1 2" key="1">
    <citation type="submission" date="2010-11" db="EMBL/GenBank/DDBJ databases">
        <title>The Genome Sequence of Vibrio phage VBP32.</title>
        <authorList>
            <consortium name="The Broad Institute Genome Sequencing Platform"/>
            <person name="Henn M.R."/>
            <person name="Wharam S."/>
            <person name="Gilg I."/>
            <person name="Martinez Martinez J."/>
            <person name="Wilson W."/>
            <person name="Levin J."/>
            <person name="Malboeuf C."/>
            <person name="Casali M."/>
            <person name="Russ C."/>
            <person name="Lennon N."/>
            <person name="Chapman S.B."/>
            <person name="Erlich R."/>
            <person name="Young S.K."/>
            <person name="Yandava C."/>
            <person name="Zeng Q."/>
            <person name="Fitzgerald M.F."/>
            <person name="Alvarado L."/>
            <person name="Anderson S."/>
            <person name="Berlin A."/>
            <person name="Chen Z."/>
            <person name="Freedman E."/>
            <person name="Gellesch M."/>
            <person name="Goldberg J."/>
            <person name="Green L."/>
            <person name="Griggs A."/>
            <person name="Gujja S."/>
            <person name="Heilman E."/>
            <person name="Heiman D."/>
            <person name="Hollinger A."/>
            <person name="Howarth C."/>
            <person name="Larson L."/>
            <person name="Mehta T."/>
            <person name="Neiman D."/>
            <person name="Pearson M."/>
            <person name="Roberts A."/>
            <person name="Ryan E."/>
            <person name="Saif S."/>
            <person name="Shea T."/>
            <person name="Shenoy N."/>
            <person name="Sisk P."/>
            <person name="Stolte C."/>
            <person name="Sykes S."/>
            <person name="White J."/>
            <person name="Haas B."/>
            <person name="Nusbaum C."/>
            <person name="Birren B."/>
        </authorList>
    </citation>
    <scope>NUCLEOTIDE SEQUENCE [LARGE SCALE GENOMIC DNA]</scope>
    <source>
        <strain evidence="1 2">VBP32</strain>
    </source>
</reference>
<dbReference type="EMBL" id="HQ634196">
    <property type="protein sequence ID" value="AGH57147.1"/>
    <property type="molecule type" value="Genomic_DNA"/>
</dbReference>
<dbReference type="GeneID" id="15013139"/>
<accession>M4SLC2</accession>
<dbReference type="Gene3D" id="3.30.40.220">
    <property type="match status" value="1"/>
</dbReference>
<evidence type="ECO:0000313" key="2">
    <source>
        <dbReference type="Proteomes" id="UP000201725"/>
    </source>
</evidence>
<gene>
    <name evidence="1" type="ORF">VPMG_00008</name>
</gene>
<evidence type="ECO:0000313" key="1">
    <source>
        <dbReference type="EMBL" id="AGH57147.1"/>
    </source>
</evidence>
<organism evidence="1 2">
    <name type="scientific">Vibrio phage VBP32</name>
    <dbReference type="NCBI Taxonomy" id="754072"/>
    <lineage>
        <taxon>Viruses</taxon>
        <taxon>Duplodnaviria</taxon>
        <taxon>Heunggongvirae</taxon>
        <taxon>Uroviricota</taxon>
        <taxon>Caudoviricetes</taxon>
        <taxon>Schitoviridae</taxon>
        <taxon>Fuhrmanvirinae</taxon>
        <taxon>Stoningtonvirus</taxon>
        <taxon>Stoningtonvirus VBP47</taxon>
    </lineage>
</organism>
<dbReference type="RefSeq" id="YP_007676498.1">
    <property type="nucleotide sequence ID" value="NC_020868.1"/>
</dbReference>
<sequence length="119" mass="13398">MPHIDVTLSNKYRGKSQRAKDLGHYFSIPFSLFKRMRLRKTCALSGLPMTLENSTIDRIDNRIGYIEGNVAGVRDDINKLKGAIEGVIGCSESIDWKVVQKVVNNTVSHLEKQHDNGKN</sequence>
<proteinExistence type="predicted"/>
<dbReference type="Proteomes" id="UP000201725">
    <property type="component" value="Segment"/>
</dbReference>
<name>M4SLC2_9CAUD</name>